<evidence type="ECO:0000313" key="1">
    <source>
        <dbReference type="EMBL" id="KAK3700436.1"/>
    </source>
</evidence>
<protein>
    <submittedName>
        <fullName evidence="1">Uncharacterized protein</fullName>
    </submittedName>
</protein>
<organism evidence="1 2">
    <name type="scientific">Vermiconidia calcicola</name>
    <dbReference type="NCBI Taxonomy" id="1690605"/>
    <lineage>
        <taxon>Eukaryota</taxon>
        <taxon>Fungi</taxon>
        <taxon>Dikarya</taxon>
        <taxon>Ascomycota</taxon>
        <taxon>Pezizomycotina</taxon>
        <taxon>Dothideomycetes</taxon>
        <taxon>Dothideomycetidae</taxon>
        <taxon>Mycosphaerellales</taxon>
        <taxon>Extremaceae</taxon>
        <taxon>Vermiconidia</taxon>
    </lineage>
</organism>
<sequence>MADPWRQTFRSDVVEPPRHYANSDTNRSQPSDTAESMISKRLAYIRDSADEVRESLRAESVKQESDSFLDVASSRGSTIASGGGKKHGAPTRFRDSPADPPSSNPDYTASPIFDMEMGSVSPEVARRSPMVPVQSMQSSEVVDLVSDSITGSNKAGSKYSDYTGSEYRSEASARTEDITRGQCNPSGSDSLASLSFDINAESVLPSQARFSNITQSQRVRFHPAPSLVWDSAQGRFVPIPQYSDHAGSEYRSDTGNVVQEAPTGQHFLYEDFFAGSGGAGKLPHQCVDMPGIPAPAYNETYGRSSCGVLIESHGVYCGQSNSTGVTVCAACANYVMPRLADMYTQKPNSHPNINPGNTGSASIPPMSPGWTPRPSPLPQRSEQHSLSGSPYRTPRQSEKDASLPPGDPNSHWQANNGFGVEVKNDRLRTASRQGNGYGSQNNGGLHQYIADLEGRVQQQDAALKDLMAKQRDNPSAPGYTVSLGANPCAMDGTFKLKYEADFLRRCLAADKLSQEDCHKALGVLKIIDGDRAASDSAKNSSMQQSMHNVTAKEAEPQAGKTSFELQMMHDISKSITKTHALMKFQRMQQDSDRLARIEENLKTKPSDRVSSFQKRTAREVEALRERLVEMATSSASAPRLDVHSSQNQTARDVEELRERIEKMAMSSRSATDQDVLRDLSWQIDNVNANALNNSSNLQQQLAELKGRLDGLAGSVGEKRAPGGDRSSSAGIWNAGPPTVNGFGMHSSQRVASHGGNDWGGNKSPASSRYHCRESPPNEDFWGVSTASQMINTPPTSDSRGNWHLQSAHTEGNGWVSPPTRKEGVNLKIPNKGDPDQGRGWSPNPPSRAETLEDLHARIKRGATKSQGPKSHNLDGIANNDGCSWCGFLSHGTDHCPGLSTPSNDSQVAAEKIHNFRDGSGRASGWADACSACELYARCSAHGGPRRSNDSNWGRGSMKFASVQEPVEADRDW</sequence>
<accession>A0ACC3MP82</accession>
<gene>
    <name evidence="1" type="ORF">LTR37_015940</name>
</gene>
<proteinExistence type="predicted"/>
<comment type="caution">
    <text evidence="1">The sequence shown here is derived from an EMBL/GenBank/DDBJ whole genome shotgun (WGS) entry which is preliminary data.</text>
</comment>
<name>A0ACC3MP82_9PEZI</name>
<dbReference type="EMBL" id="JAUTXU010000185">
    <property type="protein sequence ID" value="KAK3700436.1"/>
    <property type="molecule type" value="Genomic_DNA"/>
</dbReference>
<dbReference type="Proteomes" id="UP001281147">
    <property type="component" value="Unassembled WGS sequence"/>
</dbReference>
<evidence type="ECO:0000313" key="2">
    <source>
        <dbReference type="Proteomes" id="UP001281147"/>
    </source>
</evidence>
<reference evidence="1" key="1">
    <citation type="submission" date="2023-07" db="EMBL/GenBank/DDBJ databases">
        <title>Black Yeasts Isolated from many extreme environments.</title>
        <authorList>
            <person name="Coleine C."/>
            <person name="Stajich J.E."/>
            <person name="Selbmann L."/>
        </authorList>
    </citation>
    <scope>NUCLEOTIDE SEQUENCE</scope>
    <source>
        <strain evidence="1">CCFEE 5714</strain>
    </source>
</reference>
<keyword evidence="2" id="KW-1185">Reference proteome</keyword>